<keyword evidence="2" id="KW-1185">Reference proteome</keyword>
<dbReference type="AlphaFoldDB" id="A0A914RBM8"/>
<proteinExistence type="predicted"/>
<organism evidence="2 3">
    <name type="scientific">Parascaris equorum</name>
    <name type="common">Equine roundworm</name>
    <dbReference type="NCBI Taxonomy" id="6256"/>
    <lineage>
        <taxon>Eukaryota</taxon>
        <taxon>Metazoa</taxon>
        <taxon>Ecdysozoa</taxon>
        <taxon>Nematoda</taxon>
        <taxon>Chromadorea</taxon>
        <taxon>Rhabditida</taxon>
        <taxon>Spirurina</taxon>
        <taxon>Ascaridomorpha</taxon>
        <taxon>Ascaridoidea</taxon>
        <taxon>Ascarididae</taxon>
        <taxon>Parascaris</taxon>
    </lineage>
</organism>
<evidence type="ECO:0000313" key="2">
    <source>
        <dbReference type="Proteomes" id="UP000887564"/>
    </source>
</evidence>
<feature type="compositionally biased region" description="Basic and acidic residues" evidence="1">
    <location>
        <begin position="51"/>
        <end position="67"/>
    </location>
</feature>
<feature type="region of interest" description="Disordered" evidence="1">
    <location>
        <begin position="26"/>
        <end position="107"/>
    </location>
</feature>
<evidence type="ECO:0000313" key="3">
    <source>
        <dbReference type="WBParaSite" id="PEQ_0000408101-mRNA-1"/>
    </source>
</evidence>
<name>A0A914RBM8_PAREQ</name>
<dbReference type="WBParaSite" id="PEQ_0000408101-mRNA-1">
    <property type="protein sequence ID" value="PEQ_0000408101-mRNA-1"/>
    <property type="gene ID" value="PEQ_0000408101"/>
</dbReference>
<reference evidence="3" key="1">
    <citation type="submission" date="2022-11" db="UniProtKB">
        <authorList>
            <consortium name="WormBaseParasite"/>
        </authorList>
    </citation>
    <scope>IDENTIFICATION</scope>
</reference>
<dbReference type="Proteomes" id="UP000887564">
    <property type="component" value="Unplaced"/>
</dbReference>
<evidence type="ECO:0000256" key="1">
    <source>
        <dbReference type="SAM" id="MobiDB-lite"/>
    </source>
</evidence>
<sequence>MLDASARVYSFRVDVTHSEACDVRMKLGDQSSDSEEECDDSGGGIGNLEKTTVEKEGRSKQGIKESADVEEDTDDEAASRSVQDAFDVSDLPVFLTEPDPVDDSDTE</sequence>
<accession>A0A914RBM8</accession>
<protein>
    <submittedName>
        <fullName evidence="3">Condensin complex subunit 2</fullName>
    </submittedName>
</protein>